<dbReference type="KEGG" id="bcai:K788_0000400"/>
<reference evidence="1 2" key="1">
    <citation type="journal article" date="2014" name="Genome Announc.">
        <title>Draft Genome Sequence of the Haloacid-Degrading Burkholderia caribensis Strain MBA4.</title>
        <authorList>
            <person name="Pan Y."/>
            <person name="Kong K.F."/>
            <person name="Tsang J.S."/>
        </authorList>
    </citation>
    <scope>NUCLEOTIDE SEQUENCE [LARGE SCALE GENOMIC DNA]</scope>
    <source>
        <strain evidence="1 2">MBA4</strain>
    </source>
</reference>
<evidence type="ECO:0000313" key="1">
    <source>
        <dbReference type="EMBL" id="ALL68570.1"/>
    </source>
</evidence>
<dbReference type="EMBL" id="CP012747">
    <property type="protein sequence ID" value="ALL68570.1"/>
    <property type="molecule type" value="Genomic_DNA"/>
</dbReference>
<dbReference type="AlphaFoldDB" id="A0A0P0RIQ2"/>
<gene>
    <name evidence="1" type="ORF">K788_0000400</name>
</gene>
<protein>
    <submittedName>
        <fullName evidence="1">Uncharacterized protein</fullName>
    </submittedName>
</protein>
<evidence type="ECO:0000313" key="2">
    <source>
        <dbReference type="Proteomes" id="UP000019146"/>
    </source>
</evidence>
<dbReference type="Proteomes" id="UP000019146">
    <property type="component" value="Chromosome 2"/>
</dbReference>
<organism evidence="1 2">
    <name type="scientific">Paraburkholderia caribensis MBA4</name>
    <dbReference type="NCBI Taxonomy" id="1323664"/>
    <lineage>
        <taxon>Bacteria</taxon>
        <taxon>Pseudomonadati</taxon>
        <taxon>Pseudomonadota</taxon>
        <taxon>Betaproteobacteria</taxon>
        <taxon>Burkholderiales</taxon>
        <taxon>Burkholderiaceae</taxon>
        <taxon>Paraburkholderia</taxon>
    </lineage>
</organism>
<proteinExistence type="predicted"/>
<name>A0A0P0RIQ2_9BURK</name>
<accession>A0A0P0RIQ2</accession>
<sequence>MGNFGLSSIERLVSKRTATPACNIFKSFRGTCHNIRELVLDARAVVSR</sequence>